<reference evidence="2" key="4">
    <citation type="submission" date="2019-03" db="UniProtKB">
        <authorList>
            <consortium name="EnsemblPlants"/>
        </authorList>
    </citation>
    <scope>IDENTIFICATION</scope>
</reference>
<sequence length="164" mass="17041">CLSKKNTQPSIQIPSSLLPIHPSSPSHPTPPPPPTTPAIPSLSLSFSPASVARTFPPSPRSTRGEPAARTHGGSGHGLGGQHESKLAGETNPCPAPSSGSCRGLPDSLLRPHRPTDVSIMQPSRVADFGALAHSAGFRIEDLANFSTSMSLFSQSVVLETYPPP</sequence>
<protein>
    <submittedName>
        <fullName evidence="2">Uncharacterized protein</fullName>
    </submittedName>
</protein>
<feature type="compositionally biased region" description="Low complexity" evidence="1">
    <location>
        <begin position="8"/>
        <end position="24"/>
    </location>
</feature>
<evidence type="ECO:0000313" key="3">
    <source>
        <dbReference type="Proteomes" id="UP000015105"/>
    </source>
</evidence>
<reference evidence="3" key="2">
    <citation type="journal article" date="2017" name="Nat. Plants">
        <title>The Aegilops tauschii genome reveals multiple impacts of transposons.</title>
        <authorList>
            <person name="Zhao G."/>
            <person name="Zou C."/>
            <person name="Li K."/>
            <person name="Wang K."/>
            <person name="Li T."/>
            <person name="Gao L."/>
            <person name="Zhang X."/>
            <person name="Wang H."/>
            <person name="Yang Z."/>
            <person name="Liu X."/>
            <person name="Jiang W."/>
            <person name="Mao L."/>
            <person name="Kong X."/>
            <person name="Jiao Y."/>
            <person name="Jia J."/>
        </authorList>
    </citation>
    <scope>NUCLEOTIDE SEQUENCE [LARGE SCALE GENOMIC DNA]</scope>
    <source>
        <strain evidence="3">cv. AL8/78</strain>
    </source>
</reference>
<evidence type="ECO:0000256" key="1">
    <source>
        <dbReference type="SAM" id="MobiDB-lite"/>
    </source>
</evidence>
<dbReference type="AlphaFoldDB" id="A0A453SIP0"/>
<dbReference type="Proteomes" id="UP000015105">
    <property type="component" value="Chromosome 7D"/>
</dbReference>
<dbReference type="Gramene" id="AET7Gv20961400.10">
    <property type="protein sequence ID" value="AET7Gv20961400.10"/>
    <property type="gene ID" value="AET7Gv20961400"/>
</dbReference>
<feature type="compositionally biased region" description="Pro residues" evidence="1">
    <location>
        <begin position="25"/>
        <end position="37"/>
    </location>
</feature>
<proteinExistence type="predicted"/>
<dbReference type="STRING" id="200361.A0A453SIP0"/>
<reference evidence="2" key="5">
    <citation type="journal article" date="2021" name="G3 (Bethesda)">
        <title>Aegilops tauschii genome assembly Aet v5.0 features greater sequence contiguity and improved annotation.</title>
        <authorList>
            <person name="Wang L."/>
            <person name="Zhu T."/>
            <person name="Rodriguez J.C."/>
            <person name="Deal K.R."/>
            <person name="Dubcovsky J."/>
            <person name="McGuire P.E."/>
            <person name="Lux T."/>
            <person name="Spannagl M."/>
            <person name="Mayer K.F.X."/>
            <person name="Baldrich P."/>
            <person name="Meyers B.C."/>
            <person name="Huo N."/>
            <person name="Gu Y.Q."/>
            <person name="Zhou H."/>
            <person name="Devos K.M."/>
            <person name="Bennetzen J.L."/>
            <person name="Unver T."/>
            <person name="Budak H."/>
            <person name="Gulick P.J."/>
            <person name="Galiba G."/>
            <person name="Kalapos B."/>
            <person name="Nelson D.R."/>
            <person name="Li P."/>
            <person name="You F.M."/>
            <person name="Luo M.C."/>
            <person name="Dvorak J."/>
        </authorList>
    </citation>
    <scope>NUCLEOTIDE SEQUENCE [LARGE SCALE GENOMIC DNA]</scope>
    <source>
        <strain evidence="2">cv. AL8/78</strain>
    </source>
</reference>
<feature type="region of interest" description="Disordered" evidence="1">
    <location>
        <begin position="1"/>
        <end position="118"/>
    </location>
</feature>
<dbReference type="EnsemblPlants" id="AET7Gv20961400.10">
    <property type="protein sequence ID" value="AET7Gv20961400.10"/>
    <property type="gene ID" value="AET7Gv20961400"/>
</dbReference>
<organism evidence="2 3">
    <name type="scientific">Aegilops tauschii subsp. strangulata</name>
    <name type="common">Goatgrass</name>
    <dbReference type="NCBI Taxonomy" id="200361"/>
    <lineage>
        <taxon>Eukaryota</taxon>
        <taxon>Viridiplantae</taxon>
        <taxon>Streptophyta</taxon>
        <taxon>Embryophyta</taxon>
        <taxon>Tracheophyta</taxon>
        <taxon>Spermatophyta</taxon>
        <taxon>Magnoliopsida</taxon>
        <taxon>Liliopsida</taxon>
        <taxon>Poales</taxon>
        <taxon>Poaceae</taxon>
        <taxon>BOP clade</taxon>
        <taxon>Pooideae</taxon>
        <taxon>Triticodae</taxon>
        <taxon>Triticeae</taxon>
        <taxon>Triticinae</taxon>
        <taxon>Aegilops</taxon>
    </lineage>
</organism>
<name>A0A453SIP0_AEGTS</name>
<evidence type="ECO:0000313" key="2">
    <source>
        <dbReference type="EnsemblPlants" id="AET7Gv20961400.10"/>
    </source>
</evidence>
<accession>A0A453SIP0</accession>
<reference evidence="3" key="1">
    <citation type="journal article" date="2014" name="Science">
        <title>Ancient hybridizations among the ancestral genomes of bread wheat.</title>
        <authorList>
            <consortium name="International Wheat Genome Sequencing Consortium,"/>
            <person name="Marcussen T."/>
            <person name="Sandve S.R."/>
            <person name="Heier L."/>
            <person name="Spannagl M."/>
            <person name="Pfeifer M."/>
            <person name="Jakobsen K.S."/>
            <person name="Wulff B.B."/>
            <person name="Steuernagel B."/>
            <person name="Mayer K.F."/>
            <person name="Olsen O.A."/>
        </authorList>
    </citation>
    <scope>NUCLEOTIDE SEQUENCE [LARGE SCALE GENOMIC DNA]</scope>
    <source>
        <strain evidence="3">cv. AL8/78</strain>
    </source>
</reference>
<keyword evidence="3" id="KW-1185">Reference proteome</keyword>
<reference evidence="2" key="3">
    <citation type="journal article" date="2017" name="Nature">
        <title>Genome sequence of the progenitor of the wheat D genome Aegilops tauschii.</title>
        <authorList>
            <person name="Luo M.C."/>
            <person name="Gu Y.Q."/>
            <person name="Puiu D."/>
            <person name="Wang H."/>
            <person name="Twardziok S.O."/>
            <person name="Deal K.R."/>
            <person name="Huo N."/>
            <person name="Zhu T."/>
            <person name="Wang L."/>
            <person name="Wang Y."/>
            <person name="McGuire P.E."/>
            <person name="Liu S."/>
            <person name="Long H."/>
            <person name="Ramasamy R.K."/>
            <person name="Rodriguez J.C."/>
            <person name="Van S.L."/>
            <person name="Yuan L."/>
            <person name="Wang Z."/>
            <person name="Xia Z."/>
            <person name="Xiao L."/>
            <person name="Anderson O.D."/>
            <person name="Ouyang S."/>
            <person name="Liang Y."/>
            <person name="Zimin A.V."/>
            <person name="Pertea G."/>
            <person name="Qi P."/>
            <person name="Bennetzen J.L."/>
            <person name="Dai X."/>
            <person name="Dawson M.W."/>
            <person name="Muller H.G."/>
            <person name="Kugler K."/>
            <person name="Rivarola-Duarte L."/>
            <person name="Spannagl M."/>
            <person name="Mayer K.F.X."/>
            <person name="Lu F.H."/>
            <person name="Bevan M.W."/>
            <person name="Leroy P."/>
            <person name="Li P."/>
            <person name="You F.M."/>
            <person name="Sun Q."/>
            <person name="Liu Z."/>
            <person name="Lyons E."/>
            <person name="Wicker T."/>
            <person name="Salzberg S.L."/>
            <person name="Devos K.M."/>
            <person name="Dvorak J."/>
        </authorList>
    </citation>
    <scope>NUCLEOTIDE SEQUENCE [LARGE SCALE GENOMIC DNA]</scope>
    <source>
        <strain evidence="2">cv. AL8/78</strain>
    </source>
</reference>